<dbReference type="InterPro" id="IPR013783">
    <property type="entry name" value="Ig-like_fold"/>
</dbReference>
<dbReference type="Pfam" id="PF11941">
    <property type="entry name" value="DUF3459"/>
    <property type="match status" value="1"/>
</dbReference>
<feature type="site" description="Transition state stabilizer" evidence="16">
    <location>
        <position position="377"/>
    </location>
</feature>
<evidence type="ECO:0000256" key="11">
    <source>
        <dbReference type="ARBA" id="ARBA00033284"/>
    </source>
</evidence>
<dbReference type="EMBL" id="JYFE01000017">
    <property type="protein sequence ID" value="KIT17598.1"/>
    <property type="molecule type" value="Genomic_DNA"/>
</dbReference>
<evidence type="ECO:0000256" key="8">
    <source>
        <dbReference type="ARBA" id="ARBA00023277"/>
    </source>
</evidence>
<dbReference type="Gene3D" id="2.60.40.1180">
    <property type="entry name" value="Golgi alpha-mannosidase II"/>
    <property type="match status" value="1"/>
</dbReference>
<dbReference type="InterPro" id="IPR012768">
    <property type="entry name" value="Trehalose_TreZ"/>
</dbReference>
<evidence type="ECO:0000259" key="17">
    <source>
        <dbReference type="SMART" id="SM00642"/>
    </source>
</evidence>
<comment type="pathway">
    <text evidence="2 14">Glycan biosynthesis; trehalose biosynthesis.</text>
</comment>
<evidence type="ECO:0000256" key="1">
    <source>
        <dbReference type="ARBA" id="ARBA00004496"/>
    </source>
</evidence>
<evidence type="ECO:0000313" key="18">
    <source>
        <dbReference type="EMBL" id="KIT17598.1"/>
    </source>
</evidence>
<dbReference type="PANTHER" id="PTHR43651:SF11">
    <property type="entry name" value="MALTO-OLIGOSYLTREHALOSE TREHALOHYDROLASE"/>
    <property type="match status" value="1"/>
</dbReference>
<feature type="domain" description="Glycosyl hydrolase family 13 catalytic" evidence="17">
    <location>
        <begin position="85"/>
        <end position="455"/>
    </location>
</feature>
<evidence type="ECO:0000256" key="2">
    <source>
        <dbReference type="ARBA" id="ARBA00005199"/>
    </source>
</evidence>
<feature type="active site" description="Proton donor" evidence="15">
    <location>
        <position position="287"/>
    </location>
</feature>
<dbReference type="RefSeq" id="WP_043917618.1">
    <property type="nucleotide sequence ID" value="NZ_FZPF01000002.1"/>
</dbReference>
<keyword evidence="7 14" id="KW-0378">Hydrolase</keyword>
<name>A0A0D1DC66_9RHOB</name>
<dbReference type="GO" id="GO:0033942">
    <property type="term" value="F:4-alpha-D-(1-&gt;4)-alpha-D-glucanotrehalose trehalohydrolase activity"/>
    <property type="evidence" value="ECO:0007669"/>
    <property type="project" value="UniProtKB-EC"/>
</dbReference>
<reference evidence="18 19" key="1">
    <citation type="submission" date="2015-02" db="EMBL/GenBank/DDBJ databases">
        <title>Genome Sequence of Jannaschia aquimarina DSM28248, a member of the Roseobacter clade.</title>
        <authorList>
            <person name="Voget S."/>
            <person name="Daniel R."/>
        </authorList>
    </citation>
    <scope>NUCLEOTIDE SEQUENCE [LARGE SCALE GENOMIC DNA]</scope>
    <source>
        <strain evidence="18 19">GSW-M26</strain>
    </source>
</reference>
<gene>
    <name evidence="18" type="primary">treZ</name>
    <name evidence="18" type="ORF">jaqu_07880</name>
</gene>
<dbReference type="NCBIfam" id="TIGR02402">
    <property type="entry name" value="trehalose_TreZ"/>
    <property type="match status" value="1"/>
</dbReference>
<dbReference type="GO" id="GO:0005737">
    <property type="term" value="C:cytoplasm"/>
    <property type="evidence" value="ECO:0007669"/>
    <property type="project" value="UniProtKB-SubCell"/>
</dbReference>
<dbReference type="InterPro" id="IPR006047">
    <property type="entry name" value="GH13_cat_dom"/>
</dbReference>
<dbReference type="OrthoDB" id="9800174at2"/>
<proteinExistence type="inferred from homology"/>
<evidence type="ECO:0000256" key="5">
    <source>
        <dbReference type="ARBA" id="ARBA00015938"/>
    </source>
</evidence>
<dbReference type="InterPro" id="IPR022567">
    <property type="entry name" value="DUF3459"/>
</dbReference>
<protein>
    <recommendedName>
        <fullName evidence="5 13">Malto-oligosyltrehalose trehalohydrolase</fullName>
        <shortName evidence="14">MTHase</shortName>
        <ecNumber evidence="4 13">3.2.1.141</ecNumber>
    </recommendedName>
    <alternativeName>
        <fullName evidence="11 14">4-alpha-D-((1-&gt;4)-alpha-D-glucano)trehalose trehalohydrolase</fullName>
    </alternativeName>
    <alternativeName>
        <fullName evidence="10 14">Maltooligosyl trehalose trehalohydrolase</fullName>
    </alternativeName>
</protein>
<sequence>MSADWTWGATPTDGGTRFRLWAPGVPTLSLVLPDGVRTMDAVGDGWFECVADVPLGTEYAFRLPDGMDVPDPASRLQSGDVHGTSVVTDTSYEWRHDRPDTPWHDAVIYELHIGTFTPEGTYTAAMSRLPHLRDLGVTVVEIMPVAQYGGDRGWGYDGVLPYAPHPAYGTPDDLRALIDAAHAHGLMVLMDVVYNHFGPDGNYLHLYAADFFDPSRQTPWGAAIDYSREPVRRFFIENALYWLRDFNCDGLRLDAIDHIRDATDPELLVQLAREAHALGRMVHLTTEDNRNVTHLHERENGAVTRMTAEWNDDWHNAAHVLLTGETEGYYDAYADDPTGLLLGAMANGFSTRGAGGKGTASGHLQPDVFIDFLQNHDQIGNRAMGERLTTLADPARLRALQAVLLLSPHVPMIFMGDEWDETAPFLFFADFDGDLGRAVTEGRRKEFEKFADFATSDVPDPIRTETFERSRIDWDKAGTDAGRAAIARHRELLALRRARVAPLIPGTGPGCGRILDAPDRCLAVDWKLGGGVLSVRANLSDDDADLPEARGERIHLTGDAPGAAASAAFWIS</sequence>
<evidence type="ECO:0000256" key="4">
    <source>
        <dbReference type="ARBA" id="ARBA00012268"/>
    </source>
</evidence>
<dbReference type="EC" id="3.2.1.141" evidence="4 13"/>
<evidence type="ECO:0000256" key="15">
    <source>
        <dbReference type="PIRSR" id="PIRSR006337-1"/>
    </source>
</evidence>
<feature type="active site" description="Nucleophile" evidence="15">
    <location>
        <position position="254"/>
    </location>
</feature>
<keyword evidence="19" id="KW-1185">Reference proteome</keyword>
<dbReference type="InterPro" id="IPR014756">
    <property type="entry name" value="Ig_E-set"/>
</dbReference>
<evidence type="ECO:0000256" key="3">
    <source>
        <dbReference type="ARBA" id="ARBA00008061"/>
    </source>
</evidence>
<evidence type="ECO:0000313" key="19">
    <source>
        <dbReference type="Proteomes" id="UP000032232"/>
    </source>
</evidence>
<comment type="similarity">
    <text evidence="3 14">Belongs to the glycosyl hydrolase 13 family.</text>
</comment>
<dbReference type="InterPro" id="IPR044901">
    <property type="entry name" value="Trehalose_TreZ_E-set_sf"/>
</dbReference>
<keyword evidence="6" id="KW-0963">Cytoplasm</keyword>
<evidence type="ECO:0000256" key="6">
    <source>
        <dbReference type="ARBA" id="ARBA00022490"/>
    </source>
</evidence>
<evidence type="ECO:0000256" key="14">
    <source>
        <dbReference type="PIRNR" id="PIRNR006337"/>
    </source>
</evidence>
<dbReference type="SUPFAM" id="SSF51445">
    <property type="entry name" value="(Trans)glycosidases"/>
    <property type="match status" value="1"/>
</dbReference>
<evidence type="ECO:0000256" key="13">
    <source>
        <dbReference type="NCBIfam" id="TIGR02402"/>
    </source>
</evidence>
<dbReference type="Pfam" id="PF00128">
    <property type="entry name" value="Alpha-amylase"/>
    <property type="match status" value="1"/>
</dbReference>
<dbReference type="SMART" id="SM00642">
    <property type="entry name" value="Aamy"/>
    <property type="match status" value="1"/>
</dbReference>
<evidence type="ECO:0000256" key="10">
    <source>
        <dbReference type="ARBA" id="ARBA00032057"/>
    </source>
</evidence>
<dbReference type="GO" id="GO:0005992">
    <property type="term" value="P:trehalose biosynthetic process"/>
    <property type="evidence" value="ECO:0007669"/>
    <property type="project" value="UniProtKB-UniRule"/>
</dbReference>
<dbReference type="Proteomes" id="UP000032232">
    <property type="component" value="Unassembled WGS sequence"/>
</dbReference>
<dbReference type="Gene3D" id="1.10.10.760">
    <property type="entry name" value="E-set domains of sugar-utilizing enzymes"/>
    <property type="match status" value="1"/>
</dbReference>
<dbReference type="SUPFAM" id="SSF81296">
    <property type="entry name" value="E set domains"/>
    <property type="match status" value="1"/>
</dbReference>
<comment type="catalytic activity">
    <reaction evidence="12 14">
        <text>hydrolysis of (1-&gt;4)-alpha-D-glucosidic linkage in 4-alpha-D-[(1-&gt;4)-alpha-D-glucanosyl]n trehalose to yield trehalose and (1-&gt;4)-alpha-D-glucan.</text>
        <dbReference type="EC" id="3.2.1.141"/>
    </reaction>
</comment>
<evidence type="ECO:0000256" key="16">
    <source>
        <dbReference type="PIRSR" id="PIRSR006337-3"/>
    </source>
</evidence>
<organism evidence="18 19">
    <name type="scientific">Jannaschia aquimarina</name>
    <dbReference type="NCBI Taxonomy" id="935700"/>
    <lineage>
        <taxon>Bacteria</taxon>
        <taxon>Pseudomonadati</taxon>
        <taxon>Pseudomonadota</taxon>
        <taxon>Alphaproteobacteria</taxon>
        <taxon>Rhodobacterales</taxon>
        <taxon>Roseobacteraceae</taxon>
        <taxon>Jannaschia</taxon>
    </lineage>
</organism>
<dbReference type="CDD" id="cd11325">
    <property type="entry name" value="AmyAc_GTHase"/>
    <property type="match status" value="1"/>
</dbReference>
<dbReference type="AlphaFoldDB" id="A0A0D1DC66"/>
<dbReference type="PIRSF" id="PIRSF006337">
    <property type="entry name" value="Trehalose_TreZ"/>
    <property type="match status" value="1"/>
</dbReference>
<keyword evidence="8" id="KW-0119">Carbohydrate metabolism</keyword>
<comment type="subcellular location">
    <subcellularLocation>
        <location evidence="1 15">Cytoplasm</location>
    </subcellularLocation>
</comment>
<dbReference type="UniPathway" id="UPA00299"/>
<dbReference type="PATRIC" id="fig|935700.4.peg.830"/>
<comment type="caution">
    <text evidence="18">The sequence shown here is derived from an EMBL/GenBank/DDBJ whole genome shotgun (WGS) entry which is preliminary data.</text>
</comment>
<evidence type="ECO:0000256" key="7">
    <source>
        <dbReference type="ARBA" id="ARBA00022801"/>
    </source>
</evidence>
<accession>A0A0D1DC66</accession>
<dbReference type="Gene3D" id="3.20.20.80">
    <property type="entry name" value="Glycosidases"/>
    <property type="match status" value="1"/>
</dbReference>
<keyword evidence="9 14" id="KW-0326">Glycosidase</keyword>
<dbReference type="STRING" id="935700.jaqu_07880"/>
<evidence type="ECO:0000256" key="9">
    <source>
        <dbReference type="ARBA" id="ARBA00023295"/>
    </source>
</evidence>
<dbReference type="InterPro" id="IPR013780">
    <property type="entry name" value="Glyco_hydro_b"/>
</dbReference>
<dbReference type="InterPro" id="IPR017853">
    <property type="entry name" value="GH"/>
</dbReference>
<evidence type="ECO:0000256" key="12">
    <source>
        <dbReference type="ARBA" id="ARBA00034013"/>
    </source>
</evidence>
<dbReference type="CDD" id="cd02853">
    <property type="entry name" value="E_set_MTHase_like_N"/>
    <property type="match status" value="1"/>
</dbReference>
<dbReference type="PANTHER" id="PTHR43651">
    <property type="entry name" value="1,4-ALPHA-GLUCAN-BRANCHING ENZYME"/>
    <property type="match status" value="1"/>
</dbReference>
<dbReference type="Gene3D" id="2.60.40.10">
    <property type="entry name" value="Immunoglobulins"/>
    <property type="match status" value="1"/>
</dbReference>